<keyword evidence="3 8" id="KW-0418">Kinase</keyword>
<dbReference type="PROSITE" id="PS00108">
    <property type="entry name" value="PROTEIN_KINASE_ST"/>
    <property type="match status" value="1"/>
</dbReference>
<dbReference type="Gene3D" id="1.10.510.10">
    <property type="entry name" value="Transferase(Phosphotransferase) domain 1"/>
    <property type="match status" value="1"/>
</dbReference>
<gene>
    <name evidence="8" type="ORF">PPSIR1_13500</name>
</gene>
<dbReference type="InterPro" id="IPR008271">
    <property type="entry name" value="Ser/Thr_kinase_AS"/>
</dbReference>
<comment type="caution">
    <text evidence="8">The sequence shown here is derived from an EMBL/GenBank/DDBJ whole genome shotgun (WGS) entry which is preliminary data.</text>
</comment>
<keyword evidence="2 6" id="KW-0547">Nucleotide-binding</keyword>
<dbReference type="PANTHER" id="PTHR43289:SF34">
    <property type="entry name" value="SERINE_THREONINE-PROTEIN KINASE YBDM-RELATED"/>
    <property type="match status" value="1"/>
</dbReference>
<dbReference type="SMART" id="SM00028">
    <property type="entry name" value="TPR"/>
    <property type="match status" value="5"/>
</dbReference>
<keyword evidence="5" id="KW-0802">TPR repeat</keyword>
<dbReference type="PROSITE" id="PS50011">
    <property type="entry name" value="PROTEIN_KINASE_DOM"/>
    <property type="match status" value="1"/>
</dbReference>
<dbReference type="OrthoDB" id="9801841at2"/>
<dbReference type="InterPro" id="IPR011990">
    <property type="entry name" value="TPR-like_helical_dom_sf"/>
</dbReference>
<feature type="binding site" evidence="6">
    <location>
        <position position="63"/>
    </location>
    <ligand>
        <name>ATP</name>
        <dbReference type="ChEBI" id="CHEBI:30616"/>
    </ligand>
</feature>
<accession>A6GF00</accession>
<dbReference type="PROSITE" id="PS50005">
    <property type="entry name" value="TPR"/>
    <property type="match status" value="1"/>
</dbReference>
<dbReference type="Gene3D" id="3.30.200.20">
    <property type="entry name" value="Phosphorylase Kinase, domain 1"/>
    <property type="match status" value="1"/>
</dbReference>
<dbReference type="SUPFAM" id="SSF56112">
    <property type="entry name" value="Protein kinase-like (PK-like)"/>
    <property type="match status" value="1"/>
</dbReference>
<dbReference type="Proteomes" id="UP000005801">
    <property type="component" value="Unassembled WGS sequence"/>
</dbReference>
<reference evidence="8 9" key="1">
    <citation type="submission" date="2007-06" db="EMBL/GenBank/DDBJ databases">
        <authorList>
            <person name="Shimkets L."/>
            <person name="Ferriera S."/>
            <person name="Johnson J."/>
            <person name="Kravitz S."/>
            <person name="Beeson K."/>
            <person name="Sutton G."/>
            <person name="Rogers Y.-H."/>
            <person name="Friedman R."/>
            <person name="Frazier M."/>
            <person name="Venter J.C."/>
        </authorList>
    </citation>
    <scope>NUCLEOTIDE SEQUENCE [LARGE SCALE GENOMIC DNA]</scope>
    <source>
        <strain evidence="8 9">SIR-1</strain>
    </source>
</reference>
<dbReference type="EMBL" id="ABCS01000088">
    <property type="protein sequence ID" value="EDM75527.1"/>
    <property type="molecule type" value="Genomic_DNA"/>
</dbReference>
<evidence type="ECO:0000256" key="2">
    <source>
        <dbReference type="ARBA" id="ARBA00022741"/>
    </source>
</evidence>
<evidence type="ECO:0000256" key="6">
    <source>
        <dbReference type="PROSITE-ProRule" id="PRU10141"/>
    </source>
</evidence>
<feature type="domain" description="Protein kinase" evidence="7">
    <location>
        <begin position="34"/>
        <end position="338"/>
    </location>
</feature>
<evidence type="ECO:0000256" key="4">
    <source>
        <dbReference type="ARBA" id="ARBA00022840"/>
    </source>
</evidence>
<sequence length="930" mass="101580">MASEPLEEPAPAATIADFETEAGEPRRLSTIGRYVILDSIGMGGMGLVCAAYDPKLDRKIALKLLRTASTGEASTAGRNRLFREAQALARLSHPNVVTVHDVDVYEGQVYIAMEFVEGTNLRDWVKDGQRSWEEVLAKFIPAGEGLAAAHTAGIIHRDFKPANILLSNDGDVRVADFGVAKERTKGERAERLELEVLRNQKPLGDMSDATSEDALISEIQSSASRDLTVAGRMVGTPAYMAPEQHMGLRVGPFTDQYSFCVSLYEALYGRLPFEGTDRRDQLTKMTEGRLRPPPKEGPARHVPSWVHKVLARGLNPHPSERWPSMEALLSALQRDPIRRLWRAGAGAVGIIGVTAGVLGWLLGGSVIEEPADMCEDVGAKIHERWGDQQREALRAAFGRSSKPFAADAADRVIRFFNHWSEGWEQQSVEICQHAQAVGGEQQAMLAEERMRCLDQRLQDFEALVELFSEADDQIVEGSVGVAHDLPDPDDCATVTASQTSEDLDLTPEQRELLEAMDADLDRAQALAALGKFDTSLPLAKAVVANARELEHESTLVRGLYDLAQSQAETNDPDGAEASLREAVVLAAKRGDARHEAKLWARMIHYVGHKQNRRSEGRAWALAAEGALARAGEPPELTARFESAMGSLLYGDGKYEEALAHYRQGLELAERALGTDNELTLTLMSNLGIALAVVEKFDEATEVLELAVERNLNFYGPSHPKVASVYASLGNVRSLVNDVDGAVAALESALEIRKQVFGPDSTQVASVELTLANIASTAKRGVEEALERSERAAATFLVHRGESSVEYAVAMTNVGWANAVLGRYDDARVAYAKVLAIYDVLYEGPHPSRANLNKRRCRMLVQAQSWAEGVVACEHALDEGRSVGASMGDAFEADILEMLVTLERGRGREQSALRYQARLDELKLPPEEDAG</sequence>
<dbReference type="SUPFAM" id="SSF48452">
    <property type="entry name" value="TPR-like"/>
    <property type="match status" value="3"/>
</dbReference>
<evidence type="ECO:0000313" key="8">
    <source>
        <dbReference type="EMBL" id="EDM75527.1"/>
    </source>
</evidence>
<evidence type="ECO:0000256" key="3">
    <source>
        <dbReference type="ARBA" id="ARBA00022777"/>
    </source>
</evidence>
<dbReference type="PANTHER" id="PTHR43289">
    <property type="entry name" value="MITOGEN-ACTIVATED PROTEIN KINASE KINASE KINASE 20-RELATED"/>
    <property type="match status" value="1"/>
</dbReference>
<proteinExistence type="predicted"/>
<name>A6GF00_9BACT</name>
<dbReference type="CDD" id="cd14014">
    <property type="entry name" value="STKc_PknB_like"/>
    <property type="match status" value="1"/>
</dbReference>
<dbReference type="InterPro" id="IPR017441">
    <property type="entry name" value="Protein_kinase_ATP_BS"/>
</dbReference>
<dbReference type="PROSITE" id="PS00107">
    <property type="entry name" value="PROTEIN_KINASE_ATP"/>
    <property type="match status" value="1"/>
</dbReference>
<evidence type="ECO:0000256" key="1">
    <source>
        <dbReference type="ARBA" id="ARBA00022679"/>
    </source>
</evidence>
<dbReference type="RefSeq" id="WP_006975290.1">
    <property type="nucleotide sequence ID" value="NZ_ABCS01000088.1"/>
</dbReference>
<organism evidence="8 9">
    <name type="scientific">Plesiocystis pacifica SIR-1</name>
    <dbReference type="NCBI Taxonomy" id="391625"/>
    <lineage>
        <taxon>Bacteria</taxon>
        <taxon>Pseudomonadati</taxon>
        <taxon>Myxococcota</taxon>
        <taxon>Polyangia</taxon>
        <taxon>Nannocystales</taxon>
        <taxon>Nannocystaceae</taxon>
        <taxon>Plesiocystis</taxon>
    </lineage>
</organism>
<dbReference type="Pfam" id="PF13374">
    <property type="entry name" value="TPR_10"/>
    <property type="match status" value="1"/>
</dbReference>
<evidence type="ECO:0000259" key="7">
    <source>
        <dbReference type="PROSITE" id="PS50011"/>
    </source>
</evidence>
<keyword evidence="1" id="KW-0808">Transferase</keyword>
<dbReference type="InterPro" id="IPR019734">
    <property type="entry name" value="TPR_rpt"/>
</dbReference>
<dbReference type="GO" id="GO:0004674">
    <property type="term" value="F:protein serine/threonine kinase activity"/>
    <property type="evidence" value="ECO:0007669"/>
    <property type="project" value="TreeGrafter"/>
</dbReference>
<evidence type="ECO:0000313" key="9">
    <source>
        <dbReference type="Proteomes" id="UP000005801"/>
    </source>
</evidence>
<dbReference type="GO" id="GO:0005524">
    <property type="term" value="F:ATP binding"/>
    <property type="evidence" value="ECO:0007669"/>
    <property type="project" value="UniProtKB-UniRule"/>
</dbReference>
<dbReference type="Pfam" id="PF00069">
    <property type="entry name" value="Pkinase"/>
    <property type="match status" value="1"/>
</dbReference>
<dbReference type="STRING" id="391625.PPSIR1_13500"/>
<dbReference type="Gene3D" id="1.25.40.10">
    <property type="entry name" value="Tetratricopeptide repeat domain"/>
    <property type="match status" value="2"/>
</dbReference>
<dbReference type="AlphaFoldDB" id="A6GF00"/>
<dbReference type="InterPro" id="IPR011009">
    <property type="entry name" value="Kinase-like_dom_sf"/>
</dbReference>
<dbReference type="eggNOG" id="COG0515">
    <property type="taxonomic scope" value="Bacteria"/>
</dbReference>
<keyword evidence="9" id="KW-1185">Reference proteome</keyword>
<dbReference type="InterPro" id="IPR000719">
    <property type="entry name" value="Prot_kinase_dom"/>
</dbReference>
<keyword evidence="4 6" id="KW-0067">ATP-binding</keyword>
<evidence type="ECO:0000256" key="5">
    <source>
        <dbReference type="PROSITE-ProRule" id="PRU00339"/>
    </source>
</evidence>
<protein>
    <submittedName>
        <fullName evidence="8">Serine/threonine kinase family protein</fullName>
    </submittedName>
</protein>
<dbReference type="Pfam" id="PF13424">
    <property type="entry name" value="TPR_12"/>
    <property type="match status" value="1"/>
</dbReference>
<feature type="repeat" description="TPR" evidence="5">
    <location>
        <begin position="638"/>
        <end position="671"/>
    </location>
</feature>